<dbReference type="InterPro" id="IPR050469">
    <property type="entry name" value="Diguanylate_Cyclase"/>
</dbReference>
<dbReference type="EC" id="2.7.7.65" evidence="1"/>
<evidence type="ECO:0000259" key="3">
    <source>
        <dbReference type="PROSITE" id="PS50887"/>
    </source>
</evidence>
<dbReference type="EMBL" id="FBWH01000008">
    <property type="protein sequence ID" value="CUX10243.1"/>
    <property type="molecule type" value="Genomic_DNA"/>
</dbReference>
<reference evidence="4 5" key="1">
    <citation type="submission" date="2016-01" db="EMBL/GenBank/DDBJ databases">
        <authorList>
            <person name="Regsiter A."/>
            <person name="william w."/>
        </authorList>
    </citation>
    <scope>NUCLEOTIDE SEQUENCE [LARGE SCALE GENOMIC DNA]</scope>
    <source>
        <strain evidence="4 5">CFBP 6927</strain>
    </source>
</reference>
<comment type="caution">
    <text evidence="4">The sequence shown here is derived from an EMBL/GenBank/DDBJ whole genome shotgun (WGS) entry which is preliminary data.</text>
</comment>
<dbReference type="SMART" id="SM00267">
    <property type="entry name" value="GGDEF"/>
    <property type="match status" value="1"/>
</dbReference>
<dbReference type="InterPro" id="IPR000160">
    <property type="entry name" value="GGDEF_dom"/>
</dbReference>
<organism evidence="4 5">
    <name type="scientific">Agrobacterium genomosp. 13 str. CFBP 6927</name>
    <dbReference type="NCBI Taxonomy" id="1183428"/>
    <lineage>
        <taxon>Bacteria</taxon>
        <taxon>Pseudomonadati</taxon>
        <taxon>Pseudomonadota</taxon>
        <taxon>Alphaproteobacteria</taxon>
        <taxon>Hyphomicrobiales</taxon>
        <taxon>Rhizobiaceae</taxon>
        <taxon>Rhizobium/Agrobacterium group</taxon>
        <taxon>Agrobacterium</taxon>
        <taxon>Agrobacterium tumefaciens complex</taxon>
    </lineage>
</organism>
<evidence type="ECO:0000313" key="5">
    <source>
        <dbReference type="Proteomes" id="UP000191812"/>
    </source>
</evidence>
<evidence type="ECO:0000256" key="1">
    <source>
        <dbReference type="ARBA" id="ARBA00012528"/>
    </source>
</evidence>
<feature type="domain" description="GGDEF" evidence="3">
    <location>
        <begin position="203"/>
        <end position="336"/>
    </location>
</feature>
<evidence type="ECO:0000256" key="2">
    <source>
        <dbReference type="ARBA" id="ARBA00034247"/>
    </source>
</evidence>
<keyword evidence="5" id="KW-1185">Reference proteome</keyword>
<comment type="catalytic activity">
    <reaction evidence="2">
        <text>2 GTP = 3',3'-c-di-GMP + 2 diphosphate</text>
        <dbReference type="Rhea" id="RHEA:24898"/>
        <dbReference type="ChEBI" id="CHEBI:33019"/>
        <dbReference type="ChEBI" id="CHEBI:37565"/>
        <dbReference type="ChEBI" id="CHEBI:58805"/>
        <dbReference type="EC" id="2.7.7.65"/>
    </reaction>
</comment>
<accession>A0ABM9VB62</accession>
<sequence length="352" mass="38745">MGLTVTTSAGDKKREQSRNGLVVTRITQFIAKMNIAPLPRNYELIYEILSGHNPAMGRDILALGNAPQQHEIDIVGQRHNLPGFSRIEAEQMATEAFETLKQISARLEAGLQRTETFVTSLSDEDRHEPPSLERLAQLMGDIHEEQTSLKHFVSMGVMKIREVEKRRAELQANSLRDTLTALPNRAAFFEKLGDLYAGDQAASATSLVLLNIDRFREINGKYGPTAGNKALRRLAALFRRTIKKDDFVARIGGNEFAFLFAGVSQNTAEAIAERLRQNVAALRFVTSEGEGEHLTVSIGVAAVDGTTTPAEFFSHAELALLSARCGTRNCVTGYSRDVAQHSRSSYLAQLGC</sequence>
<dbReference type="PANTHER" id="PTHR45138:SF9">
    <property type="entry name" value="DIGUANYLATE CYCLASE DGCM-RELATED"/>
    <property type="match status" value="1"/>
</dbReference>
<dbReference type="Gene3D" id="3.30.70.270">
    <property type="match status" value="1"/>
</dbReference>
<dbReference type="Proteomes" id="UP000191812">
    <property type="component" value="Unassembled WGS sequence"/>
</dbReference>
<dbReference type="NCBIfam" id="TIGR00254">
    <property type="entry name" value="GGDEF"/>
    <property type="match status" value="1"/>
</dbReference>
<dbReference type="SUPFAM" id="SSF55073">
    <property type="entry name" value="Nucleotide cyclase"/>
    <property type="match status" value="1"/>
</dbReference>
<dbReference type="InterPro" id="IPR029787">
    <property type="entry name" value="Nucleotide_cyclase"/>
</dbReference>
<proteinExistence type="predicted"/>
<dbReference type="InterPro" id="IPR043128">
    <property type="entry name" value="Rev_trsase/Diguanyl_cyclase"/>
</dbReference>
<dbReference type="Pfam" id="PF00990">
    <property type="entry name" value="GGDEF"/>
    <property type="match status" value="1"/>
</dbReference>
<dbReference type="PROSITE" id="PS50887">
    <property type="entry name" value="GGDEF"/>
    <property type="match status" value="1"/>
</dbReference>
<gene>
    <name evidence="4" type="ORF">AGR13a_Cc160062</name>
</gene>
<evidence type="ECO:0000313" key="4">
    <source>
        <dbReference type="EMBL" id="CUX10243.1"/>
    </source>
</evidence>
<name>A0ABM9VB62_9HYPH</name>
<dbReference type="CDD" id="cd01949">
    <property type="entry name" value="GGDEF"/>
    <property type="match status" value="1"/>
</dbReference>
<dbReference type="PANTHER" id="PTHR45138">
    <property type="entry name" value="REGULATORY COMPONENTS OF SENSORY TRANSDUCTION SYSTEM"/>
    <property type="match status" value="1"/>
</dbReference>
<protein>
    <recommendedName>
        <fullName evidence="1">diguanylate cyclase</fullName>
        <ecNumber evidence="1">2.7.7.65</ecNumber>
    </recommendedName>
</protein>